<feature type="transmembrane region" description="Helical" evidence="10">
    <location>
        <begin position="97"/>
        <end position="117"/>
    </location>
</feature>
<comment type="similarity">
    <text evidence="3">Belongs to the nicotinamide ribonucleoside (NR) uptake permease (TC 4.B.1) family.</text>
</comment>
<dbReference type="PANTHER" id="PTHR36122">
    <property type="entry name" value="NICOTINAMIDE RIBOSIDE TRANSPORTER PNUC"/>
    <property type="match status" value="1"/>
</dbReference>
<accession>A0A2N3I9P0</accession>
<dbReference type="RefSeq" id="WP_101359480.1">
    <property type="nucleotide sequence ID" value="NZ_NKXO01000039.1"/>
</dbReference>
<evidence type="ECO:0000256" key="9">
    <source>
        <dbReference type="ARBA" id="ARBA00023136"/>
    </source>
</evidence>
<reference evidence="11 12" key="1">
    <citation type="submission" date="2017-06" db="EMBL/GenBank/DDBJ databases">
        <title>Raineya orbicola gen. nov., sp. nov. a slightly thermophilic bacterium of the phylum Bacteroidetes and the description of Raineyaceae fam. nov.</title>
        <authorList>
            <person name="Albuquerque L."/>
            <person name="Polonia A.R.M."/>
            <person name="Barroso C."/>
            <person name="Froufe H.J.C."/>
            <person name="Lage O."/>
            <person name="Lobo-Da-Cunha A."/>
            <person name="Egas C."/>
            <person name="Da Costa M.S."/>
        </authorList>
    </citation>
    <scope>NUCLEOTIDE SEQUENCE [LARGE SCALE GENOMIC DNA]</scope>
    <source>
        <strain evidence="11 12">SPSPC-11</strain>
    </source>
</reference>
<keyword evidence="5" id="KW-0813">Transport</keyword>
<dbReference type="AlphaFoldDB" id="A0A2N3I9P0"/>
<evidence type="ECO:0000256" key="1">
    <source>
        <dbReference type="ARBA" id="ARBA00002672"/>
    </source>
</evidence>
<keyword evidence="8 10" id="KW-1133">Transmembrane helix</keyword>
<evidence type="ECO:0000313" key="12">
    <source>
        <dbReference type="Proteomes" id="UP000233387"/>
    </source>
</evidence>
<evidence type="ECO:0000256" key="8">
    <source>
        <dbReference type="ARBA" id="ARBA00022989"/>
    </source>
</evidence>
<sequence length="196" mass="23429">MKIILDWLKDNYLEILGFLTSLYCVWLNIKANLWAWFWAVVSSAISAVFFYQLRLYGDMNLQFFFIATSIYGFWQWKFGKRGLQRENLTIVFLPKHLYKWVLLAFLIIFALTYQALAWLKGDILLWDTLTTTLSILATWLLARKYVENWLVWIVADFIYVGMYWHKTAYLYALLYAIFLGMASKGFWEWRKDAVSN</sequence>
<evidence type="ECO:0000313" key="11">
    <source>
        <dbReference type="EMBL" id="PKQ67052.1"/>
    </source>
</evidence>
<feature type="transmembrane region" description="Helical" evidence="10">
    <location>
        <begin position="123"/>
        <end position="142"/>
    </location>
</feature>
<feature type="transmembrane region" description="Helical" evidence="10">
    <location>
        <begin position="36"/>
        <end position="53"/>
    </location>
</feature>
<organism evidence="11 12">
    <name type="scientific">Raineya orbicola</name>
    <dbReference type="NCBI Taxonomy" id="2016530"/>
    <lineage>
        <taxon>Bacteria</taxon>
        <taxon>Pseudomonadati</taxon>
        <taxon>Bacteroidota</taxon>
        <taxon>Cytophagia</taxon>
        <taxon>Cytophagales</taxon>
        <taxon>Raineyaceae</taxon>
        <taxon>Raineya</taxon>
    </lineage>
</organism>
<dbReference type="GO" id="GO:0005886">
    <property type="term" value="C:plasma membrane"/>
    <property type="evidence" value="ECO:0007669"/>
    <property type="project" value="UniProtKB-SubCell"/>
</dbReference>
<evidence type="ECO:0000256" key="2">
    <source>
        <dbReference type="ARBA" id="ARBA00004651"/>
    </source>
</evidence>
<evidence type="ECO:0000256" key="4">
    <source>
        <dbReference type="ARBA" id="ARBA00017522"/>
    </source>
</evidence>
<keyword evidence="12" id="KW-1185">Reference proteome</keyword>
<evidence type="ECO:0000256" key="6">
    <source>
        <dbReference type="ARBA" id="ARBA00022475"/>
    </source>
</evidence>
<dbReference type="NCBIfam" id="TIGR01528">
    <property type="entry name" value="NMN_trans_PnuC"/>
    <property type="match status" value="1"/>
</dbReference>
<proteinExistence type="inferred from homology"/>
<dbReference type="Proteomes" id="UP000233387">
    <property type="component" value="Unassembled WGS sequence"/>
</dbReference>
<feature type="transmembrane region" description="Helical" evidence="10">
    <location>
        <begin position="149"/>
        <end position="164"/>
    </location>
</feature>
<comment type="function">
    <text evidence="1">Required for nicotinamide riboside transport across the inner membrane.</text>
</comment>
<feature type="transmembrane region" description="Helical" evidence="10">
    <location>
        <begin position="59"/>
        <end position="76"/>
    </location>
</feature>
<dbReference type="InterPro" id="IPR006419">
    <property type="entry name" value="NMN_transpt_PnuC"/>
</dbReference>
<evidence type="ECO:0000256" key="3">
    <source>
        <dbReference type="ARBA" id="ARBA00006669"/>
    </source>
</evidence>
<dbReference type="GO" id="GO:0034257">
    <property type="term" value="F:nicotinamide riboside transmembrane transporter activity"/>
    <property type="evidence" value="ECO:0007669"/>
    <property type="project" value="InterPro"/>
</dbReference>
<dbReference type="EMBL" id="NKXO01000039">
    <property type="protein sequence ID" value="PKQ67052.1"/>
    <property type="molecule type" value="Genomic_DNA"/>
</dbReference>
<keyword evidence="6" id="KW-1003">Cell membrane</keyword>
<dbReference type="PANTHER" id="PTHR36122:SF2">
    <property type="entry name" value="NICOTINAMIDE RIBOSIDE TRANSPORTER PNUC"/>
    <property type="match status" value="1"/>
</dbReference>
<evidence type="ECO:0000256" key="7">
    <source>
        <dbReference type="ARBA" id="ARBA00022692"/>
    </source>
</evidence>
<evidence type="ECO:0000256" key="5">
    <source>
        <dbReference type="ARBA" id="ARBA00022448"/>
    </source>
</evidence>
<name>A0A2N3I9P0_9BACT</name>
<keyword evidence="7 10" id="KW-0812">Transmembrane</keyword>
<dbReference type="Pfam" id="PF04973">
    <property type="entry name" value="NMN_transporter"/>
    <property type="match status" value="1"/>
</dbReference>
<comment type="caution">
    <text evidence="11">The sequence shown here is derived from an EMBL/GenBank/DDBJ whole genome shotgun (WGS) entry which is preliminary data.</text>
</comment>
<gene>
    <name evidence="11" type="ORF">Rain11_2215</name>
</gene>
<feature type="transmembrane region" description="Helical" evidence="10">
    <location>
        <begin position="170"/>
        <end position="187"/>
    </location>
</feature>
<keyword evidence="9 10" id="KW-0472">Membrane</keyword>
<protein>
    <recommendedName>
        <fullName evidence="4">Nicotinamide riboside transporter PnuC</fullName>
    </recommendedName>
</protein>
<dbReference type="OrthoDB" id="9791248at2"/>
<evidence type="ECO:0000256" key="10">
    <source>
        <dbReference type="SAM" id="Phobius"/>
    </source>
</evidence>
<comment type="subcellular location">
    <subcellularLocation>
        <location evidence="2">Cell membrane</location>
        <topology evidence="2">Multi-pass membrane protein</topology>
    </subcellularLocation>
</comment>